<evidence type="ECO:0000259" key="1">
    <source>
        <dbReference type="Pfam" id="PF12728"/>
    </source>
</evidence>
<organism evidence="2">
    <name type="scientific">Polynucleobacter sp. UK-FUSCHL-C3</name>
    <dbReference type="NCBI Taxonomy" id="2955208"/>
    <lineage>
        <taxon>Bacteria</taxon>
        <taxon>Pseudomonadati</taxon>
        <taxon>Pseudomonadota</taxon>
        <taxon>Betaproteobacteria</taxon>
        <taxon>Burkholderiales</taxon>
        <taxon>Burkholderiaceae</taxon>
        <taxon>Polynucleobacter</taxon>
    </lineage>
</organism>
<dbReference type="Gene3D" id="1.10.1660.10">
    <property type="match status" value="1"/>
</dbReference>
<dbReference type="Pfam" id="PF12728">
    <property type="entry name" value="HTH_17"/>
    <property type="match status" value="1"/>
</dbReference>
<feature type="domain" description="Helix-turn-helix" evidence="1">
    <location>
        <begin position="10"/>
        <end position="60"/>
    </location>
</feature>
<evidence type="ECO:0000313" key="2">
    <source>
        <dbReference type="EMBL" id="XCC56946.1"/>
    </source>
</evidence>
<dbReference type="AlphaFoldDB" id="A0AAU8A0J9"/>
<keyword evidence="2" id="KW-0238">DNA-binding</keyword>
<dbReference type="InterPro" id="IPR010093">
    <property type="entry name" value="SinI_DNA-bd"/>
</dbReference>
<reference evidence="2" key="1">
    <citation type="submission" date="2022-06" db="EMBL/GenBank/DDBJ databases">
        <title>New Polynucleobacter species.</title>
        <authorList>
            <person name="Hahn M.W."/>
        </authorList>
    </citation>
    <scope>NUCLEOTIDE SEQUENCE</scope>
    <source>
        <strain evidence="2">UK-FUSCHL-C3</strain>
    </source>
</reference>
<accession>A0AAU8A0J9</accession>
<dbReference type="InterPro" id="IPR041657">
    <property type="entry name" value="HTH_17"/>
</dbReference>
<dbReference type="NCBIfam" id="TIGR01764">
    <property type="entry name" value="excise"/>
    <property type="match status" value="1"/>
</dbReference>
<gene>
    <name evidence="2" type="ORF">NKE59_05425</name>
</gene>
<dbReference type="EMBL" id="CP099959">
    <property type="protein sequence ID" value="XCC56946.1"/>
    <property type="molecule type" value="Genomic_DNA"/>
</dbReference>
<name>A0AAU8A0J9_9BURK</name>
<sequence>MKAINPDQQYLSTRQSAKILQVSLGTVQKMVEEGDLVAWKTRGGHRRILATSLNQQLRRRKLGLQESASKQQYLALGIFRRPENLVQMRSAIESWSLRLDLVGSIDSLEGLMQAVSLYPDVIYLDSLIPPVEQLHLIHYLSKNIQTRRIPMLVDEAFVQLHPGVLDMAQENIQQLRPPEFEEPIINEALNQLPEKSTVFAYSADSEQGNDKHNPRLEALFVEALNNAL</sequence>
<proteinExistence type="predicted"/>
<protein>
    <submittedName>
        <fullName evidence="2">Excisionase family DNA-binding protein</fullName>
    </submittedName>
</protein>
<dbReference type="RefSeq" id="WP_353437947.1">
    <property type="nucleotide sequence ID" value="NZ_CP099959.1"/>
</dbReference>
<dbReference type="GO" id="GO:0003677">
    <property type="term" value="F:DNA binding"/>
    <property type="evidence" value="ECO:0007669"/>
    <property type="project" value="UniProtKB-KW"/>
</dbReference>